<reference evidence="1" key="1">
    <citation type="submission" date="2014-11" db="EMBL/GenBank/DDBJ databases">
        <authorList>
            <person name="Amaro Gonzalez C."/>
        </authorList>
    </citation>
    <scope>NUCLEOTIDE SEQUENCE</scope>
</reference>
<protein>
    <submittedName>
        <fullName evidence="1">Uncharacterized protein</fullName>
    </submittedName>
</protein>
<dbReference type="AlphaFoldDB" id="A0A0E9UEV3"/>
<evidence type="ECO:0000313" key="1">
    <source>
        <dbReference type="EMBL" id="JAH63483.1"/>
    </source>
</evidence>
<organism evidence="1">
    <name type="scientific">Anguilla anguilla</name>
    <name type="common">European freshwater eel</name>
    <name type="synonym">Muraena anguilla</name>
    <dbReference type="NCBI Taxonomy" id="7936"/>
    <lineage>
        <taxon>Eukaryota</taxon>
        <taxon>Metazoa</taxon>
        <taxon>Chordata</taxon>
        <taxon>Craniata</taxon>
        <taxon>Vertebrata</taxon>
        <taxon>Euteleostomi</taxon>
        <taxon>Actinopterygii</taxon>
        <taxon>Neopterygii</taxon>
        <taxon>Teleostei</taxon>
        <taxon>Anguilliformes</taxon>
        <taxon>Anguillidae</taxon>
        <taxon>Anguilla</taxon>
    </lineage>
</organism>
<proteinExistence type="predicted"/>
<name>A0A0E9UEV3_ANGAN</name>
<reference evidence="1" key="2">
    <citation type="journal article" date="2015" name="Fish Shellfish Immunol.">
        <title>Early steps in the European eel (Anguilla anguilla)-Vibrio vulnificus interaction in the gills: Role of the RtxA13 toxin.</title>
        <authorList>
            <person name="Callol A."/>
            <person name="Pajuelo D."/>
            <person name="Ebbesson L."/>
            <person name="Teles M."/>
            <person name="MacKenzie S."/>
            <person name="Amaro C."/>
        </authorList>
    </citation>
    <scope>NUCLEOTIDE SEQUENCE</scope>
</reference>
<dbReference type="EMBL" id="GBXM01045094">
    <property type="protein sequence ID" value="JAH63483.1"/>
    <property type="molecule type" value="Transcribed_RNA"/>
</dbReference>
<accession>A0A0E9UEV3</accession>
<sequence>MVKVNLLYPAKMLVLHARMYTTVQNSQCQC</sequence>